<feature type="transmembrane region" description="Helical" evidence="6">
    <location>
        <begin position="37"/>
        <end position="57"/>
    </location>
</feature>
<feature type="transmembrane region" description="Helical" evidence="6">
    <location>
        <begin position="69"/>
        <end position="91"/>
    </location>
</feature>
<dbReference type="RefSeq" id="WP_073072528.1">
    <property type="nucleotide sequence ID" value="NZ_FQXN01000003.1"/>
</dbReference>
<evidence type="ECO:0000256" key="4">
    <source>
        <dbReference type="ARBA" id="ARBA00022989"/>
    </source>
</evidence>
<evidence type="ECO:0000256" key="1">
    <source>
        <dbReference type="ARBA" id="ARBA00004141"/>
    </source>
</evidence>
<keyword evidence="8" id="KW-1185">Reference proteome</keyword>
<dbReference type="Pfam" id="PF03239">
    <property type="entry name" value="FTR1"/>
    <property type="match status" value="1"/>
</dbReference>
<evidence type="ECO:0000256" key="6">
    <source>
        <dbReference type="SAM" id="Phobius"/>
    </source>
</evidence>
<evidence type="ECO:0000313" key="7">
    <source>
        <dbReference type="EMBL" id="SHH36560.1"/>
    </source>
</evidence>
<protein>
    <submittedName>
        <fullName evidence="7">High-affinity iron transporter</fullName>
    </submittedName>
</protein>
<dbReference type="STRING" id="1123380.SAMN02745199_0814"/>
<dbReference type="GO" id="GO:0033573">
    <property type="term" value="C:high-affinity iron permease complex"/>
    <property type="evidence" value="ECO:0007669"/>
    <property type="project" value="InterPro"/>
</dbReference>
<comment type="subcellular location">
    <subcellularLocation>
        <location evidence="1">Membrane</location>
        <topology evidence="1">Multi-pass membrane protein</topology>
    </subcellularLocation>
</comment>
<comment type="similarity">
    <text evidence="2">Belongs to the oxidase-dependent Fe transporter (OFeT) (TC 9.A.10.1) family.</text>
</comment>
<organism evidence="7 8">
    <name type="scientific">Thermosipho atlanticus DSM 15807</name>
    <dbReference type="NCBI Taxonomy" id="1123380"/>
    <lineage>
        <taxon>Bacteria</taxon>
        <taxon>Thermotogati</taxon>
        <taxon>Thermotogota</taxon>
        <taxon>Thermotogae</taxon>
        <taxon>Thermotogales</taxon>
        <taxon>Fervidobacteriaceae</taxon>
        <taxon>Thermosipho</taxon>
    </lineage>
</organism>
<accession>A0A1M5SDQ2</accession>
<feature type="transmembrane region" description="Helical" evidence="6">
    <location>
        <begin position="112"/>
        <end position="138"/>
    </location>
</feature>
<evidence type="ECO:0000256" key="2">
    <source>
        <dbReference type="ARBA" id="ARBA00008333"/>
    </source>
</evidence>
<feature type="transmembrane region" description="Helical" evidence="6">
    <location>
        <begin position="175"/>
        <end position="195"/>
    </location>
</feature>
<dbReference type="Proteomes" id="UP000242592">
    <property type="component" value="Unassembled WGS sequence"/>
</dbReference>
<dbReference type="GO" id="GO:0015093">
    <property type="term" value="F:ferrous iron transmembrane transporter activity"/>
    <property type="evidence" value="ECO:0007669"/>
    <property type="project" value="TreeGrafter"/>
</dbReference>
<evidence type="ECO:0000313" key="8">
    <source>
        <dbReference type="Proteomes" id="UP000242592"/>
    </source>
</evidence>
<evidence type="ECO:0000256" key="3">
    <source>
        <dbReference type="ARBA" id="ARBA00022692"/>
    </source>
</evidence>
<feature type="transmembrane region" description="Helical" evidence="6">
    <location>
        <begin position="144"/>
        <end position="163"/>
    </location>
</feature>
<sequence length="263" mass="29598">MAVFLITFRETLEAALIVGILFAFLNKNKANKFKKNVWFGVFSGIILSLIFGFFFKLLNENLGDRASEIFEGFVALIGALLISSLILWINTKENFILNITNQLKKNFNTKNFSLILMLVTLVNILREGVETVIFLAAIPGDNSLDIVFGFTGILFAIFIGYSFYKGILKINISTFFKITNILLILFASGLIAYGIHELQEAYIIPIIIEHIYDINSFINENGPLGSILKGLFGYNGNPSLIETIAYWTYLIPTMYLTLKKNNS</sequence>
<dbReference type="AlphaFoldDB" id="A0A1M5SDQ2"/>
<dbReference type="PANTHER" id="PTHR31632:SF2">
    <property type="entry name" value="PLASMA MEMBRANE IRON PERMEASE"/>
    <property type="match status" value="1"/>
</dbReference>
<evidence type="ECO:0000256" key="5">
    <source>
        <dbReference type="ARBA" id="ARBA00023136"/>
    </source>
</evidence>
<gene>
    <name evidence="7" type="ORF">SAMN02745199_0814</name>
</gene>
<proteinExistence type="inferred from homology"/>
<feature type="transmembrane region" description="Helical" evidence="6">
    <location>
        <begin position="239"/>
        <end position="258"/>
    </location>
</feature>
<name>A0A1M5SDQ2_9BACT</name>
<keyword evidence="5 6" id="KW-0472">Membrane</keyword>
<feature type="transmembrane region" description="Helical" evidence="6">
    <location>
        <begin position="6"/>
        <end position="25"/>
    </location>
</feature>
<dbReference type="InterPro" id="IPR004923">
    <property type="entry name" value="FTR1/Fip1/EfeU"/>
</dbReference>
<keyword evidence="4 6" id="KW-1133">Transmembrane helix</keyword>
<dbReference type="PANTHER" id="PTHR31632">
    <property type="entry name" value="IRON TRANSPORTER FTH1"/>
    <property type="match status" value="1"/>
</dbReference>
<reference evidence="8" key="1">
    <citation type="submission" date="2016-11" db="EMBL/GenBank/DDBJ databases">
        <authorList>
            <person name="Varghese N."/>
            <person name="Submissions S."/>
        </authorList>
    </citation>
    <scope>NUCLEOTIDE SEQUENCE [LARGE SCALE GENOMIC DNA]</scope>
    <source>
        <strain evidence="8">DSM 15807</strain>
    </source>
</reference>
<dbReference type="OrthoDB" id="8215804at2"/>
<keyword evidence="3 6" id="KW-0812">Transmembrane</keyword>
<dbReference type="EMBL" id="FQXN01000003">
    <property type="protein sequence ID" value="SHH36560.1"/>
    <property type="molecule type" value="Genomic_DNA"/>
</dbReference>